<dbReference type="PANTHER" id="PTHR46336">
    <property type="entry name" value="OS02G0260700 PROTEIN"/>
    <property type="match status" value="1"/>
</dbReference>
<comment type="caution">
    <text evidence="5">The sequence shown here is derived from an EMBL/GenBank/DDBJ whole genome shotgun (WGS) entry which is preliminary data.</text>
</comment>
<reference evidence="5" key="1">
    <citation type="journal article" date="2023" name="Nat. Commun.">
        <title>Diploid and tetraploid genomes of Acorus and the evolution of monocots.</title>
        <authorList>
            <person name="Ma L."/>
            <person name="Liu K.W."/>
            <person name="Li Z."/>
            <person name="Hsiao Y.Y."/>
            <person name="Qi Y."/>
            <person name="Fu T."/>
            <person name="Tang G.D."/>
            <person name="Zhang D."/>
            <person name="Sun W.H."/>
            <person name="Liu D.K."/>
            <person name="Li Y."/>
            <person name="Chen G.Z."/>
            <person name="Liu X.D."/>
            <person name="Liao X.Y."/>
            <person name="Jiang Y.T."/>
            <person name="Yu X."/>
            <person name="Hao Y."/>
            <person name="Huang J."/>
            <person name="Zhao X.W."/>
            <person name="Ke S."/>
            <person name="Chen Y.Y."/>
            <person name="Wu W.L."/>
            <person name="Hsu J.L."/>
            <person name="Lin Y.F."/>
            <person name="Huang M.D."/>
            <person name="Li C.Y."/>
            <person name="Huang L."/>
            <person name="Wang Z.W."/>
            <person name="Zhao X."/>
            <person name="Zhong W.Y."/>
            <person name="Peng D.H."/>
            <person name="Ahmad S."/>
            <person name="Lan S."/>
            <person name="Zhang J.S."/>
            <person name="Tsai W.C."/>
            <person name="Van de Peer Y."/>
            <person name="Liu Z.J."/>
        </authorList>
    </citation>
    <scope>NUCLEOTIDE SEQUENCE</scope>
    <source>
        <strain evidence="5">CP</strain>
    </source>
</reference>
<dbReference type="GO" id="GO:0010114">
    <property type="term" value="P:response to red light"/>
    <property type="evidence" value="ECO:0007669"/>
    <property type="project" value="TreeGrafter"/>
</dbReference>
<proteinExistence type="predicted"/>
<dbReference type="SMART" id="SM00225">
    <property type="entry name" value="BTB"/>
    <property type="match status" value="1"/>
</dbReference>
<reference evidence="5" key="2">
    <citation type="submission" date="2023-06" db="EMBL/GenBank/DDBJ databases">
        <authorList>
            <person name="Ma L."/>
            <person name="Liu K.-W."/>
            <person name="Li Z."/>
            <person name="Hsiao Y.-Y."/>
            <person name="Qi Y."/>
            <person name="Fu T."/>
            <person name="Tang G."/>
            <person name="Zhang D."/>
            <person name="Sun W.-H."/>
            <person name="Liu D.-K."/>
            <person name="Li Y."/>
            <person name="Chen G.-Z."/>
            <person name="Liu X.-D."/>
            <person name="Liao X.-Y."/>
            <person name="Jiang Y.-T."/>
            <person name="Yu X."/>
            <person name="Hao Y."/>
            <person name="Huang J."/>
            <person name="Zhao X.-W."/>
            <person name="Ke S."/>
            <person name="Chen Y.-Y."/>
            <person name="Wu W.-L."/>
            <person name="Hsu J.-L."/>
            <person name="Lin Y.-F."/>
            <person name="Huang M.-D."/>
            <person name="Li C.-Y."/>
            <person name="Huang L."/>
            <person name="Wang Z.-W."/>
            <person name="Zhao X."/>
            <person name="Zhong W.-Y."/>
            <person name="Peng D.-H."/>
            <person name="Ahmad S."/>
            <person name="Lan S."/>
            <person name="Zhang J.-S."/>
            <person name="Tsai W.-C."/>
            <person name="Van De Peer Y."/>
            <person name="Liu Z.-J."/>
        </authorList>
    </citation>
    <scope>NUCLEOTIDE SEQUENCE</scope>
    <source>
        <strain evidence="5">CP</strain>
        <tissue evidence="5">Leaves</tissue>
    </source>
</reference>
<keyword evidence="3" id="KW-0833">Ubl conjugation pathway</keyword>
<dbReference type="SMART" id="SM00875">
    <property type="entry name" value="BACK"/>
    <property type="match status" value="1"/>
</dbReference>
<dbReference type="InterPro" id="IPR045890">
    <property type="entry name" value="POB1-like"/>
</dbReference>
<evidence type="ECO:0000313" key="5">
    <source>
        <dbReference type="EMBL" id="KAK1284322.1"/>
    </source>
</evidence>
<comment type="function">
    <text evidence="1">May act as a substrate-specific adapter of an E3 ubiquitin-protein ligase complex (CUL3-RBX1-BTB) which mediates the ubiquitination and subsequent proteasomal degradation of target proteins.</text>
</comment>
<dbReference type="SUPFAM" id="SSF54695">
    <property type="entry name" value="POZ domain"/>
    <property type="match status" value="1"/>
</dbReference>
<dbReference type="Proteomes" id="UP001180020">
    <property type="component" value="Unassembled WGS sequence"/>
</dbReference>
<dbReference type="Gene3D" id="3.30.710.10">
    <property type="entry name" value="Potassium Channel Kv1.1, Chain A"/>
    <property type="match status" value="1"/>
</dbReference>
<dbReference type="PROSITE" id="PS50097">
    <property type="entry name" value="BTB"/>
    <property type="match status" value="1"/>
</dbReference>
<dbReference type="InterPro" id="IPR000210">
    <property type="entry name" value="BTB/POZ_dom"/>
</dbReference>
<dbReference type="CDD" id="cd18186">
    <property type="entry name" value="BTB_POZ_ZBTB_KLHL-like"/>
    <property type="match status" value="1"/>
</dbReference>
<dbReference type="InterPro" id="IPR011333">
    <property type="entry name" value="SKP1/BTB/POZ_sf"/>
</dbReference>
<accession>A0AAV9C6J1</accession>
<evidence type="ECO:0000256" key="2">
    <source>
        <dbReference type="ARBA" id="ARBA00004906"/>
    </source>
</evidence>
<dbReference type="FunFam" id="1.25.40.420:FF:000008">
    <property type="entry name" value="BTB/POZ domain-containing protein POB1"/>
    <property type="match status" value="1"/>
</dbReference>
<name>A0AAV9C6J1_ACOCL</name>
<comment type="pathway">
    <text evidence="2">Protein modification; protein ubiquitination.</text>
</comment>
<sequence length="462" mass="52914">MDRPNNYDGTFEFAFDDPCFSDRVLQIEVISGPQDEKVKAKIGDNITKRFLDLYPHQKEETSPDEEVQVLRTEQIHVSSVILASKSPFFHKLFSNGMQETDPQCRVVIKIDDSDVVALMELLHFIYGGKLSSSTEGSFVTLVDVMLLSDKLQVVSCIEHCIQSLKNLPMTPESAIIYLEIALHDLVRGDIQPLADEAKKFLATRYKDVIKFKEELCNLTLPAIEAIFNGEELKVPSEDCVYDMIIKWAQEQFPSPEERRAVLGPCITRLVRFPYMSPEKLREVLTSHDLDHDFAKDVVNEALFFKVEPRNPKWTPMGSSKEAVDMRFVKRNYSRCIYYFDLSLDQCKKLRSGESLDSGRFYLGKQPFCLQAAHRSSESSFALFLIPLDCLLSEITVCCIFAAMKKTEMDFVDVGTLERKFTDLTGWGRANLFSMPWESFIADDSPYFIDHMLRLRADMSLVE</sequence>
<dbReference type="Gene3D" id="1.25.40.420">
    <property type="match status" value="1"/>
</dbReference>
<keyword evidence="6" id="KW-1185">Reference proteome</keyword>
<feature type="domain" description="BTB" evidence="4">
    <location>
        <begin position="63"/>
        <end position="134"/>
    </location>
</feature>
<dbReference type="InterPro" id="IPR011705">
    <property type="entry name" value="BACK"/>
</dbReference>
<dbReference type="GO" id="GO:0005634">
    <property type="term" value="C:nucleus"/>
    <property type="evidence" value="ECO:0007669"/>
    <property type="project" value="TreeGrafter"/>
</dbReference>
<dbReference type="AlphaFoldDB" id="A0AAV9C6J1"/>
<evidence type="ECO:0000256" key="1">
    <source>
        <dbReference type="ARBA" id="ARBA00002668"/>
    </source>
</evidence>
<dbReference type="Pfam" id="PF00651">
    <property type="entry name" value="BTB"/>
    <property type="match status" value="1"/>
</dbReference>
<dbReference type="EMBL" id="JAUJYO010000021">
    <property type="protein sequence ID" value="KAK1284322.1"/>
    <property type="molecule type" value="Genomic_DNA"/>
</dbReference>
<evidence type="ECO:0000256" key="3">
    <source>
        <dbReference type="ARBA" id="ARBA00022786"/>
    </source>
</evidence>
<dbReference type="PANTHER" id="PTHR46336:SF3">
    <property type="entry name" value="BTB_POZ DOMAIN-CONTAINING PROTEIN POB1"/>
    <property type="match status" value="1"/>
</dbReference>
<protein>
    <submittedName>
        <fullName evidence="5">BTB/POZ domain-containing protein POB1</fullName>
    </submittedName>
</protein>
<dbReference type="Pfam" id="PF07707">
    <property type="entry name" value="BACK"/>
    <property type="match status" value="1"/>
</dbReference>
<organism evidence="5 6">
    <name type="scientific">Acorus calamus</name>
    <name type="common">Sweet flag</name>
    <dbReference type="NCBI Taxonomy" id="4465"/>
    <lineage>
        <taxon>Eukaryota</taxon>
        <taxon>Viridiplantae</taxon>
        <taxon>Streptophyta</taxon>
        <taxon>Embryophyta</taxon>
        <taxon>Tracheophyta</taxon>
        <taxon>Spermatophyta</taxon>
        <taxon>Magnoliopsida</taxon>
        <taxon>Liliopsida</taxon>
        <taxon>Acoraceae</taxon>
        <taxon>Acorus</taxon>
    </lineage>
</organism>
<evidence type="ECO:0000259" key="4">
    <source>
        <dbReference type="PROSITE" id="PS50097"/>
    </source>
</evidence>
<evidence type="ECO:0000313" key="6">
    <source>
        <dbReference type="Proteomes" id="UP001180020"/>
    </source>
</evidence>
<gene>
    <name evidence="5" type="primary">POB1</name>
    <name evidence="5" type="ORF">QJS10_CPB21g01418</name>
</gene>